<dbReference type="InterPro" id="IPR041661">
    <property type="entry name" value="ZN622/Rei1/Reh1_Znf-C2H2"/>
</dbReference>
<accession>A0ABN8B2T8</accession>
<feature type="domain" description="C2H2-type" evidence="2">
    <location>
        <begin position="477"/>
        <end position="499"/>
    </location>
</feature>
<evidence type="ECO:0000259" key="2">
    <source>
        <dbReference type="PROSITE" id="PS00028"/>
    </source>
</evidence>
<organism evidence="3 4">
    <name type="scientific">Chilo suppressalis</name>
    <name type="common">Asiatic rice borer moth</name>
    <dbReference type="NCBI Taxonomy" id="168631"/>
    <lineage>
        <taxon>Eukaryota</taxon>
        <taxon>Metazoa</taxon>
        <taxon>Ecdysozoa</taxon>
        <taxon>Arthropoda</taxon>
        <taxon>Hexapoda</taxon>
        <taxon>Insecta</taxon>
        <taxon>Pterygota</taxon>
        <taxon>Neoptera</taxon>
        <taxon>Endopterygota</taxon>
        <taxon>Lepidoptera</taxon>
        <taxon>Glossata</taxon>
        <taxon>Ditrysia</taxon>
        <taxon>Pyraloidea</taxon>
        <taxon>Crambidae</taxon>
        <taxon>Crambinae</taxon>
        <taxon>Chilo</taxon>
    </lineage>
</organism>
<feature type="region of interest" description="Disordered" evidence="1">
    <location>
        <begin position="273"/>
        <end position="296"/>
    </location>
</feature>
<evidence type="ECO:0000313" key="3">
    <source>
        <dbReference type="EMBL" id="CAH0401648.1"/>
    </source>
</evidence>
<evidence type="ECO:0000256" key="1">
    <source>
        <dbReference type="SAM" id="MobiDB-lite"/>
    </source>
</evidence>
<sequence>MNKYFKNFILCGDADYHCLLCHENFQRVTDVEKHIRWEKHRKILKEQTLFTKFKKDFIYKISDGYYYCEACNCTSPVSEVTAHIRDEKHKANKETPIPDKQIENAICRYNCGYVIVSNIIVTELQWHSIVNRVCLICCKFVEPVKAKEHTNSTSHVLNIINAKILKKNQDDYYRKIDDETFYCFICKNTVSYETFESHWTDQEHCDNKNTVVGRVTASDVSAEQKKKTELAKKLIDTQRAHFDVDETNETASCKVCKVVVKLEFKTMLDHQKSHGDAVKTEAKDSQVHGSSDEDEPEKVVYMAVQDHGKRRSELSKYGKENRIKLNEGGSRGYCSLCHTSLSASMRVFKEHVKGARHKGHLELKGLRGRREHKVPKAKCVPIVKYLDTVFYSSTMRVVWVNTNVCFDVPGFVLMAPVRKPAHFLKTKCFVCDVVYTDSTEAKHYQTEEHKRRFLAAKVVVEKADEFVREIRPDLYHCAICNKVLPFWELMDKHLNTWRHFQRKNNAEVVQKLLIQWYKDEVLTKCSKNPDILYVQTLNLGLFS</sequence>
<evidence type="ECO:0000313" key="4">
    <source>
        <dbReference type="Proteomes" id="UP001153292"/>
    </source>
</evidence>
<dbReference type="Pfam" id="PF12756">
    <property type="entry name" value="zf-C2H2_2"/>
    <property type="match status" value="2"/>
</dbReference>
<dbReference type="Proteomes" id="UP001153292">
    <property type="component" value="Chromosome 2"/>
</dbReference>
<proteinExistence type="predicted"/>
<dbReference type="InterPro" id="IPR013087">
    <property type="entry name" value="Znf_C2H2_type"/>
</dbReference>
<dbReference type="EMBL" id="OU963895">
    <property type="protein sequence ID" value="CAH0401648.1"/>
    <property type="molecule type" value="Genomic_DNA"/>
</dbReference>
<feature type="compositionally biased region" description="Basic and acidic residues" evidence="1">
    <location>
        <begin position="273"/>
        <end position="286"/>
    </location>
</feature>
<dbReference type="SMART" id="SM00451">
    <property type="entry name" value="ZnF_U1"/>
    <property type="match status" value="5"/>
</dbReference>
<dbReference type="PROSITE" id="PS00028">
    <property type="entry name" value="ZINC_FINGER_C2H2_1"/>
    <property type="match status" value="2"/>
</dbReference>
<protein>
    <recommendedName>
        <fullName evidence="2">C2H2-type domain-containing protein</fullName>
    </recommendedName>
</protein>
<gene>
    <name evidence="3" type="ORF">CHILSU_LOCUS4880</name>
</gene>
<dbReference type="SMART" id="SM00355">
    <property type="entry name" value="ZnF_C2H2"/>
    <property type="match status" value="6"/>
</dbReference>
<feature type="domain" description="C2H2-type" evidence="2">
    <location>
        <begin position="18"/>
        <end position="40"/>
    </location>
</feature>
<reference evidence="3" key="1">
    <citation type="submission" date="2021-12" db="EMBL/GenBank/DDBJ databases">
        <authorList>
            <person name="King R."/>
        </authorList>
    </citation>
    <scope>NUCLEOTIDE SEQUENCE</scope>
</reference>
<name>A0ABN8B2T8_CHISP</name>
<dbReference type="InterPro" id="IPR003604">
    <property type="entry name" value="Matrin/U1-like-C_Znf_C2H2"/>
</dbReference>
<keyword evidence="4" id="KW-1185">Reference proteome</keyword>